<reference evidence="3" key="5">
    <citation type="submission" date="2018-04" db="UniProtKB">
        <authorList>
            <consortium name="EnsemblFungi"/>
        </authorList>
    </citation>
    <scope>IDENTIFICATION</scope>
    <source>
        <strain evidence="3">R3-111a-1</strain>
    </source>
</reference>
<dbReference type="Proteomes" id="UP000006039">
    <property type="component" value="Unassembled WGS sequence"/>
</dbReference>
<dbReference type="AlphaFoldDB" id="J3PK01"/>
<name>J3PK01_GAET3</name>
<keyword evidence="1" id="KW-0732">Signal</keyword>
<dbReference type="RefSeq" id="XP_009230029.1">
    <property type="nucleotide sequence ID" value="XM_009231765.1"/>
</dbReference>
<reference evidence="4" key="1">
    <citation type="submission" date="2010-07" db="EMBL/GenBank/DDBJ databases">
        <title>The genome sequence of Gaeumannomyces graminis var. tritici strain R3-111a-1.</title>
        <authorList>
            <consortium name="The Broad Institute Genome Sequencing Platform"/>
            <person name="Ma L.-J."/>
            <person name="Dead R."/>
            <person name="Young S."/>
            <person name="Zeng Q."/>
            <person name="Koehrsen M."/>
            <person name="Alvarado L."/>
            <person name="Berlin A."/>
            <person name="Chapman S.B."/>
            <person name="Chen Z."/>
            <person name="Freedman E."/>
            <person name="Gellesch M."/>
            <person name="Goldberg J."/>
            <person name="Griggs A."/>
            <person name="Gujja S."/>
            <person name="Heilman E.R."/>
            <person name="Heiman D."/>
            <person name="Hepburn T."/>
            <person name="Howarth C."/>
            <person name="Jen D."/>
            <person name="Larson L."/>
            <person name="Mehta T."/>
            <person name="Neiman D."/>
            <person name="Pearson M."/>
            <person name="Roberts A."/>
            <person name="Saif S."/>
            <person name="Shea T."/>
            <person name="Shenoy N."/>
            <person name="Sisk P."/>
            <person name="Stolte C."/>
            <person name="Sykes S."/>
            <person name="Walk T."/>
            <person name="White J."/>
            <person name="Yandava C."/>
            <person name="Haas B."/>
            <person name="Nusbaum C."/>
            <person name="Birren B."/>
        </authorList>
    </citation>
    <scope>NUCLEOTIDE SEQUENCE [LARGE SCALE GENOMIC DNA]</scope>
    <source>
        <strain evidence="4">R3-111a-1</strain>
    </source>
</reference>
<organism evidence="2">
    <name type="scientific">Gaeumannomyces tritici (strain R3-111a-1)</name>
    <name type="common">Wheat and barley take-all root rot fungus</name>
    <name type="synonym">Gaeumannomyces graminis var. tritici</name>
    <dbReference type="NCBI Taxonomy" id="644352"/>
    <lineage>
        <taxon>Eukaryota</taxon>
        <taxon>Fungi</taxon>
        <taxon>Dikarya</taxon>
        <taxon>Ascomycota</taxon>
        <taxon>Pezizomycotina</taxon>
        <taxon>Sordariomycetes</taxon>
        <taxon>Sordariomycetidae</taxon>
        <taxon>Magnaporthales</taxon>
        <taxon>Magnaporthaceae</taxon>
        <taxon>Gaeumannomyces</taxon>
    </lineage>
</organism>
<dbReference type="HOGENOM" id="CLU_1678001_0_0_1"/>
<accession>J3PK01</accession>
<dbReference type="EMBL" id="GL385457">
    <property type="protein sequence ID" value="EJT68584.1"/>
    <property type="molecule type" value="Genomic_DNA"/>
</dbReference>
<evidence type="ECO:0000256" key="1">
    <source>
        <dbReference type="SAM" id="SignalP"/>
    </source>
</evidence>
<reference evidence="2" key="3">
    <citation type="submission" date="2010-09" db="EMBL/GenBank/DDBJ databases">
        <title>Annotation of Gaeumannomyces graminis var. tritici R3-111a-1.</title>
        <authorList>
            <consortium name="The Broad Institute Genome Sequencing Platform"/>
            <person name="Ma L.-J."/>
            <person name="Dead R."/>
            <person name="Young S.K."/>
            <person name="Zeng Q."/>
            <person name="Gargeya S."/>
            <person name="Fitzgerald M."/>
            <person name="Haas B."/>
            <person name="Abouelleil A."/>
            <person name="Alvarado L."/>
            <person name="Arachchi H.M."/>
            <person name="Berlin A."/>
            <person name="Brown A."/>
            <person name="Chapman S.B."/>
            <person name="Chen Z."/>
            <person name="Dunbar C."/>
            <person name="Freedman E."/>
            <person name="Gearin G."/>
            <person name="Gellesch M."/>
            <person name="Goldberg J."/>
            <person name="Griggs A."/>
            <person name="Gujja S."/>
            <person name="Heiman D."/>
            <person name="Howarth C."/>
            <person name="Larson L."/>
            <person name="Lui A."/>
            <person name="MacDonald P.J.P."/>
            <person name="Mehta T."/>
            <person name="Montmayeur A."/>
            <person name="Murphy C."/>
            <person name="Neiman D."/>
            <person name="Pearson M."/>
            <person name="Priest M."/>
            <person name="Roberts A."/>
            <person name="Saif S."/>
            <person name="Shea T."/>
            <person name="Shenoy N."/>
            <person name="Sisk P."/>
            <person name="Stolte C."/>
            <person name="Sykes S."/>
            <person name="Yandava C."/>
            <person name="Wortman J."/>
            <person name="Nusbaum C."/>
            <person name="Birren B."/>
        </authorList>
    </citation>
    <scope>NUCLEOTIDE SEQUENCE</scope>
    <source>
        <strain evidence="2">R3-111a-1</strain>
    </source>
</reference>
<dbReference type="eggNOG" id="ENOG502RNH7">
    <property type="taxonomic scope" value="Eukaryota"/>
</dbReference>
<keyword evidence="4" id="KW-1185">Reference proteome</keyword>
<sequence>MHLANNDVVKAALAAMLLGQALAAPMPSVYGGEGAVLDTRNIQVLDARGQDALEARDPRARLIMNGIKKGISLWNTVTGGGGGGEARKRDIADEAPEYEEFAEESADIEARDPELMARDPRARLIMNGIKKGISLWNTVTGGGGGGEARKRDVTEVY</sequence>
<evidence type="ECO:0000313" key="3">
    <source>
        <dbReference type="EnsemblFungi" id="EJT68584"/>
    </source>
</evidence>
<dbReference type="GeneID" id="20354304"/>
<reference evidence="3" key="4">
    <citation type="journal article" date="2015" name="G3 (Bethesda)">
        <title>Genome sequences of three phytopathogenic species of the Magnaporthaceae family of fungi.</title>
        <authorList>
            <person name="Okagaki L.H."/>
            <person name="Nunes C.C."/>
            <person name="Sailsbery J."/>
            <person name="Clay B."/>
            <person name="Brown D."/>
            <person name="John T."/>
            <person name="Oh Y."/>
            <person name="Young N."/>
            <person name="Fitzgerald M."/>
            <person name="Haas B.J."/>
            <person name="Zeng Q."/>
            <person name="Young S."/>
            <person name="Adiconis X."/>
            <person name="Fan L."/>
            <person name="Levin J.Z."/>
            <person name="Mitchell T.K."/>
            <person name="Okubara P.A."/>
            <person name="Farman M.L."/>
            <person name="Kohn L.M."/>
            <person name="Birren B."/>
            <person name="Ma L.-J."/>
            <person name="Dean R.A."/>
        </authorList>
    </citation>
    <scope>NUCLEOTIDE SEQUENCE</scope>
    <source>
        <strain evidence="3">R3-111a-1</strain>
    </source>
</reference>
<evidence type="ECO:0000313" key="4">
    <source>
        <dbReference type="Proteomes" id="UP000006039"/>
    </source>
</evidence>
<gene>
    <name evidence="3" type="primary">20354304</name>
    <name evidence="2" type="ORF">GGTG_13846</name>
</gene>
<feature type="chain" id="PRO_5015095468" evidence="1">
    <location>
        <begin position="24"/>
        <end position="157"/>
    </location>
</feature>
<evidence type="ECO:0000313" key="2">
    <source>
        <dbReference type="EMBL" id="EJT68584.1"/>
    </source>
</evidence>
<protein>
    <submittedName>
        <fullName evidence="2 3">Uncharacterized protein</fullName>
    </submittedName>
</protein>
<feature type="signal peptide" evidence="1">
    <location>
        <begin position="1"/>
        <end position="23"/>
    </location>
</feature>
<proteinExistence type="predicted"/>
<dbReference type="VEuPathDB" id="FungiDB:GGTG_13846"/>
<dbReference type="EnsemblFungi" id="EJT68584">
    <property type="protein sequence ID" value="EJT68584"/>
    <property type="gene ID" value="GGTG_13846"/>
</dbReference>
<reference evidence="2" key="2">
    <citation type="submission" date="2010-07" db="EMBL/GenBank/DDBJ databases">
        <authorList>
            <consortium name="The Broad Institute Genome Sequencing Platform"/>
            <consortium name="Broad Institute Genome Sequencing Center for Infectious Disease"/>
            <person name="Ma L.-J."/>
            <person name="Dead R."/>
            <person name="Young S."/>
            <person name="Zeng Q."/>
            <person name="Koehrsen M."/>
            <person name="Alvarado L."/>
            <person name="Berlin A."/>
            <person name="Chapman S.B."/>
            <person name="Chen Z."/>
            <person name="Freedman E."/>
            <person name="Gellesch M."/>
            <person name="Goldberg J."/>
            <person name="Griggs A."/>
            <person name="Gujja S."/>
            <person name="Heilman E.R."/>
            <person name="Heiman D."/>
            <person name="Hepburn T."/>
            <person name="Howarth C."/>
            <person name="Jen D."/>
            <person name="Larson L."/>
            <person name="Mehta T."/>
            <person name="Neiman D."/>
            <person name="Pearson M."/>
            <person name="Roberts A."/>
            <person name="Saif S."/>
            <person name="Shea T."/>
            <person name="Shenoy N."/>
            <person name="Sisk P."/>
            <person name="Stolte C."/>
            <person name="Sykes S."/>
            <person name="Walk T."/>
            <person name="White J."/>
            <person name="Yandava C."/>
            <person name="Haas B."/>
            <person name="Nusbaum C."/>
            <person name="Birren B."/>
        </authorList>
    </citation>
    <scope>NUCLEOTIDE SEQUENCE</scope>
    <source>
        <strain evidence="2">R3-111a-1</strain>
    </source>
</reference>